<keyword evidence="1" id="KW-0812">Transmembrane</keyword>
<dbReference type="OrthoDB" id="5197468at2"/>
<dbReference type="EMBL" id="CP002786">
    <property type="protein sequence ID" value="AEF38791.1"/>
    <property type="molecule type" value="Genomic_DNA"/>
</dbReference>
<keyword evidence="1" id="KW-1133">Transmembrane helix</keyword>
<dbReference type="Proteomes" id="UP000009235">
    <property type="component" value="Chromosome"/>
</dbReference>
<dbReference type="InterPro" id="IPR046253">
    <property type="entry name" value="DUF6286"/>
</dbReference>
<dbReference type="STRING" id="443218.AS9A_0332"/>
<evidence type="ECO:0000256" key="1">
    <source>
        <dbReference type="SAM" id="Phobius"/>
    </source>
</evidence>
<dbReference type="AlphaFoldDB" id="F6EGW7"/>
<dbReference type="RefSeq" id="WP_013805143.1">
    <property type="nucleotide sequence ID" value="NC_015564.1"/>
</dbReference>
<feature type="transmembrane region" description="Helical" evidence="1">
    <location>
        <begin position="12"/>
        <end position="37"/>
    </location>
</feature>
<dbReference type="KEGG" id="asd:AS9A_0332"/>
<accession>F6EGW7</accession>
<dbReference type="eggNOG" id="COG1302">
    <property type="taxonomic scope" value="Bacteria"/>
</dbReference>
<evidence type="ECO:0000313" key="4">
    <source>
        <dbReference type="Proteomes" id="UP000009235"/>
    </source>
</evidence>
<feature type="domain" description="DUF6286" evidence="2">
    <location>
        <begin position="77"/>
        <end position="175"/>
    </location>
</feature>
<protein>
    <recommendedName>
        <fullName evidence="2">DUF6286 domain-containing protein</fullName>
    </recommendedName>
</protein>
<sequence>MRKQSNKTPRPLGASGSVFGALLVVFLLVGAGALMVWDFLVTRELVTGTAWIPWAAQQLDGLSAAPWMVPLGVVLGLVGIWLLWLSVKPRPALAVPADGETVWVSPKVMAALAKAAVQDVPGIVGVKTSATPKLIKVTAAVWGAAPDDLEAQLRRDVEQRLAGLERIPPVKVNVRREGAPQ</sequence>
<proteinExistence type="predicted"/>
<feature type="transmembrane region" description="Helical" evidence="1">
    <location>
        <begin position="67"/>
        <end position="85"/>
    </location>
</feature>
<dbReference type="Pfam" id="PF19803">
    <property type="entry name" value="DUF6286"/>
    <property type="match status" value="1"/>
</dbReference>
<evidence type="ECO:0000313" key="3">
    <source>
        <dbReference type="EMBL" id="AEF38791.1"/>
    </source>
</evidence>
<name>F6EGW7_HOYSD</name>
<dbReference type="HOGENOM" id="CLU_096021_1_0_11"/>
<keyword evidence="4" id="KW-1185">Reference proteome</keyword>
<organism evidence="3 4">
    <name type="scientific">Hoyosella subflava (strain DSM 45089 / JCM 17490 / NBRC 109087 / DQS3-9A1)</name>
    <name type="common">Amycolicicoccus subflavus</name>
    <dbReference type="NCBI Taxonomy" id="443218"/>
    <lineage>
        <taxon>Bacteria</taxon>
        <taxon>Bacillati</taxon>
        <taxon>Actinomycetota</taxon>
        <taxon>Actinomycetes</taxon>
        <taxon>Mycobacteriales</taxon>
        <taxon>Hoyosellaceae</taxon>
        <taxon>Hoyosella</taxon>
    </lineage>
</organism>
<keyword evidence="1" id="KW-0472">Membrane</keyword>
<evidence type="ECO:0000259" key="2">
    <source>
        <dbReference type="Pfam" id="PF19803"/>
    </source>
</evidence>
<gene>
    <name evidence="3" type="ordered locus">AS9A_0332</name>
</gene>
<reference evidence="3 4" key="1">
    <citation type="journal article" date="2011" name="J. Bacteriol.">
        <title>Complete genome sequence of Amycolicicoccus subflavus DQS3-9A1T, an actinomycete isolated from crude oil-polluted soil.</title>
        <authorList>
            <person name="Cai M."/>
            <person name="Chen W.M."/>
            <person name="Nie Y."/>
            <person name="Chi C.Q."/>
            <person name="Wang Y.N."/>
            <person name="Tang Y.Q."/>
            <person name="Li G.Y."/>
            <person name="Wu X.L."/>
        </authorList>
    </citation>
    <scope>NUCLEOTIDE SEQUENCE [LARGE SCALE GENOMIC DNA]</scope>
    <source>
        <strain evidence="4">DSM 45089 / DQS3-9A1</strain>
    </source>
</reference>